<name>A0ABR4KCC4_9EURO</name>
<proteinExistence type="predicted"/>
<dbReference type="InterPro" id="IPR021514">
    <property type="entry name" value="DUF3176"/>
</dbReference>
<dbReference type="PANTHER" id="PTHR35394">
    <property type="entry name" value="DUF3176 DOMAIN-CONTAINING PROTEIN"/>
    <property type="match status" value="1"/>
</dbReference>
<feature type="chain" id="PRO_5046499770" evidence="2">
    <location>
        <begin position="18"/>
        <end position="139"/>
    </location>
</feature>
<feature type="signal peptide" evidence="2">
    <location>
        <begin position="1"/>
        <end position="17"/>
    </location>
</feature>
<evidence type="ECO:0000313" key="3">
    <source>
        <dbReference type="EMBL" id="KAL2849938.1"/>
    </source>
</evidence>
<reference evidence="3 4" key="1">
    <citation type="submission" date="2024-07" db="EMBL/GenBank/DDBJ databases">
        <title>Section-level genome sequencing and comparative genomics of Aspergillus sections Usti and Cavernicolus.</title>
        <authorList>
            <consortium name="Lawrence Berkeley National Laboratory"/>
            <person name="Nybo J.L."/>
            <person name="Vesth T.C."/>
            <person name="Theobald S."/>
            <person name="Frisvad J.C."/>
            <person name="Larsen T.O."/>
            <person name="Kjaerboelling I."/>
            <person name="Rothschild-Mancinelli K."/>
            <person name="Lyhne E.K."/>
            <person name="Kogle M.E."/>
            <person name="Barry K."/>
            <person name="Clum A."/>
            <person name="Na H."/>
            <person name="Ledsgaard L."/>
            <person name="Lin J."/>
            <person name="Lipzen A."/>
            <person name="Kuo A."/>
            <person name="Riley R."/>
            <person name="Mondo S."/>
            <person name="Labutti K."/>
            <person name="Haridas S."/>
            <person name="Pangalinan J."/>
            <person name="Salamov A.A."/>
            <person name="Simmons B.A."/>
            <person name="Magnuson J.K."/>
            <person name="Chen J."/>
            <person name="Drula E."/>
            <person name="Henrissat B."/>
            <person name="Wiebenga A."/>
            <person name="Lubbers R.J."/>
            <person name="Gomes A.C."/>
            <person name="Makela M.R."/>
            <person name="Stajich J."/>
            <person name="Grigoriev I.V."/>
            <person name="Mortensen U.H."/>
            <person name="De Vries R.P."/>
            <person name="Baker S.E."/>
            <person name="Andersen M.R."/>
        </authorList>
    </citation>
    <scope>NUCLEOTIDE SEQUENCE [LARGE SCALE GENOMIC DNA]</scope>
    <source>
        <strain evidence="3 4">CBS 123904</strain>
    </source>
</reference>
<keyword evidence="1" id="KW-1133">Transmembrane helix</keyword>
<dbReference type="Proteomes" id="UP001610446">
    <property type="component" value="Unassembled WGS sequence"/>
</dbReference>
<comment type="caution">
    <text evidence="3">The sequence shown here is derived from an EMBL/GenBank/DDBJ whole genome shotgun (WGS) entry which is preliminary data.</text>
</comment>
<evidence type="ECO:0000256" key="2">
    <source>
        <dbReference type="SAM" id="SignalP"/>
    </source>
</evidence>
<keyword evidence="2" id="KW-0732">Signal</keyword>
<sequence length="139" mass="15279">MFFSLLCFIAVICVLVGFNQKSQPRFALGASLNPIISTLVTTFKSSLIYVAGGCIGQLKWIWFYKTRKQLNDMESFDSASRGPLGSLFMVLQDKGRSLVSLGSVVTILALAFDPFVQQILTYPTKERIEATNSTLAAAK</sequence>
<gene>
    <name evidence="3" type="ORF">BJY01DRAFT_245734</name>
</gene>
<dbReference type="EMBL" id="JBFXLU010000040">
    <property type="protein sequence ID" value="KAL2849938.1"/>
    <property type="molecule type" value="Genomic_DNA"/>
</dbReference>
<protein>
    <submittedName>
        <fullName evidence="3">Uncharacterized protein</fullName>
    </submittedName>
</protein>
<evidence type="ECO:0000256" key="1">
    <source>
        <dbReference type="SAM" id="Phobius"/>
    </source>
</evidence>
<keyword evidence="1" id="KW-0812">Transmembrane</keyword>
<keyword evidence="1" id="KW-0472">Membrane</keyword>
<feature type="transmembrane region" description="Helical" evidence="1">
    <location>
        <begin position="98"/>
        <end position="116"/>
    </location>
</feature>
<organism evidence="3 4">
    <name type="scientific">Aspergillus pseudoustus</name>
    <dbReference type="NCBI Taxonomy" id="1810923"/>
    <lineage>
        <taxon>Eukaryota</taxon>
        <taxon>Fungi</taxon>
        <taxon>Dikarya</taxon>
        <taxon>Ascomycota</taxon>
        <taxon>Pezizomycotina</taxon>
        <taxon>Eurotiomycetes</taxon>
        <taxon>Eurotiomycetidae</taxon>
        <taxon>Eurotiales</taxon>
        <taxon>Aspergillaceae</taxon>
        <taxon>Aspergillus</taxon>
        <taxon>Aspergillus subgen. Nidulantes</taxon>
    </lineage>
</organism>
<dbReference type="PANTHER" id="PTHR35394:SF5">
    <property type="entry name" value="DUF3176 DOMAIN-CONTAINING PROTEIN"/>
    <property type="match status" value="1"/>
</dbReference>
<accession>A0ABR4KCC4</accession>
<evidence type="ECO:0000313" key="4">
    <source>
        <dbReference type="Proteomes" id="UP001610446"/>
    </source>
</evidence>
<dbReference type="Pfam" id="PF11374">
    <property type="entry name" value="DUF3176"/>
    <property type="match status" value="1"/>
</dbReference>
<feature type="transmembrane region" description="Helical" evidence="1">
    <location>
        <begin position="45"/>
        <end position="64"/>
    </location>
</feature>
<keyword evidence="4" id="KW-1185">Reference proteome</keyword>